<proteinExistence type="predicted"/>
<reference evidence="1 2" key="1">
    <citation type="journal article" date="2019" name="Int. J. Syst. Evol. Microbiol.">
        <title>The Global Catalogue of Microorganisms (GCM) 10K type strain sequencing project: providing services to taxonomists for standard genome sequencing and annotation.</title>
        <authorList>
            <consortium name="The Broad Institute Genomics Platform"/>
            <consortium name="The Broad Institute Genome Sequencing Center for Infectious Disease"/>
            <person name="Wu L."/>
            <person name="Ma J."/>
        </authorList>
    </citation>
    <scope>NUCLEOTIDE SEQUENCE [LARGE SCALE GENOMIC DNA]</scope>
    <source>
        <strain evidence="1 2">CGMCC 1.12563</strain>
    </source>
</reference>
<dbReference type="AlphaFoldDB" id="A0ABD6AT89"/>
<keyword evidence="2" id="KW-1185">Reference proteome</keyword>
<gene>
    <name evidence="1" type="ORF">ACFSBT_04185</name>
</gene>
<accession>A0ABD6AT89</accession>
<name>A0ABD6AT89_9EURY</name>
<protein>
    <submittedName>
        <fullName evidence="1">Uncharacterized protein</fullName>
    </submittedName>
</protein>
<organism evidence="1 2">
    <name type="scientific">Halomarina rubra</name>
    <dbReference type="NCBI Taxonomy" id="2071873"/>
    <lineage>
        <taxon>Archaea</taxon>
        <taxon>Methanobacteriati</taxon>
        <taxon>Methanobacteriota</taxon>
        <taxon>Stenosarchaea group</taxon>
        <taxon>Halobacteria</taxon>
        <taxon>Halobacteriales</taxon>
        <taxon>Natronomonadaceae</taxon>
        <taxon>Halomarina</taxon>
    </lineage>
</organism>
<evidence type="ECO:0000313" key="1">
    <source>
        <dbReference type="EMBL" id="MFD1512478.1"/>
    </source>
</evidence>
<sequence>MPIDTGSEEWRNARLEDWTEVFLLQFFDQNPDCAFTVKEIAERLAEETPEVFPQTIRGDESLQISYIAAGLDRMDWKSQVEMRTIEKEGMVESYYSKKEGASYPMAQIEDEFPRRLDSLEEKLEDEGEGLEDRVDSLEYRVYELENDW</sequence>
<dbReference type="Proteomes" id="UP001597187">
    <property type="component" value="Unassembled WGS sequence"/>
</dbReference>
<evidence type="ECO:0000313" key="2">
    <source>
        <dbReference type="Proteomes" id="UP001597187"/>
    </source>
</evidence>
<dbReference type="RefSeq" id="WP_250872456.1">
    <property type="nucleotide sequence ID" value="NZ_JALXFV010000002.1"/>
</dbReference>
<dbReference type="EMBL" id="JBHUDC010000002">
    <property type="protein sequence ID" value="MFD1512478.1"/>
    <property type="molecule type" value="Genomic_DNA"/>
</dbReference>
<comment type="caution">
    <text evidence="1">The sequence shown here is derived from an EMBL/GenBank/DDBJ whole genome shotgun (WGS) entry which is preliminary data.</text>
</comment>